<comment type="caution">
    <text evidence="4">The sequence shown here is derived from an EMBL/GenBank/DDBJ whole genome shotgun (WGS) entry which is preliminary data.</text>
</comment>
<evidence type="ECO:0000259" key="3">
    <source>
        <dbReference type="PROSITE" id="PS51186"/>
    </source>
</evidence>
<evidence type="ECO:0000256" key="1">
    <source>
        <dbReference type="ARBA" id="ARBA00022679"/>
    </source>
</evidence>
<dbReference type="InterPro" id="IPR000182">
    <property type="entry name" value="GNAT_dom"/>
</dbReference>
<dbReference type="AlphaFoldDB" id="A0A0D1BV10"/>
<dbReference type="EMBL" id="JXSU01000007">
    <property type="protein sequence ID" value="KIS22601.1"/>
    <property type="molecule type" value="Genomic_DNA"/>
</dbReference>
<dbReference type="RefSeq" id="WP_043031381.1">
    <property type="nucleotide sequence ID" value="NZ_JXSU01000007.1"/>
</dbReference>
<dbReference type="PATRIC" id="fig|1379739.3.peg.914"/>
<sequence>MEIRVARKNNIEDICKLYEELFSDMGNLQPTYFQSAKQDKEFLEGITASEKSDILMAIDNDEVILGFALIQEQETPPFNCLVKHQYTYLMDLIVKRSYRGSGIGTILINEVKKWSKNRNLEYVELNVLPENINAIKLYEKQEFKNAMQTMRCVL</sequence>
<dbReference type="PROSITE" id="PS51186">
    <property type="entry name" value="GNAT"/>
    <property type="match status" value="1"/>
</dbReference>
<dbReference type="Pfam" id="PF00583">
    <property type="entry name" value="Acetyltransf_1"/>
    <property type="match status" value="1"/>
</dbReference>
<gene>
    <name evidence="4" type="ORF">N495_03010</name>
</gene>
<dbReference type="Gene3D" id="3.40.630.30">
    <property type="match status" value="1"/>
</dbReference>
<dbReference type="OrthoDB" id="5292888at2"/>
<evidence type="ECO:0000313" key="4">
    <source>
        <dbReference type="EMBL" id="KIS22601.1"/>
    </source>
</evidence>
<evidence type="ECO:0000313" key="5">
    <source>
        <dbReference type="Proteomes" id="UP000032250"/>
    </source>
</evidence>
<dbReference type="HOGENOM" id="CLU_013985_36_3_9"/>
<proteinExistence type="predicted"/>
<dbReference type="CDD" id="cd04301">
    <property type="entry name" value="NAT_SF"/>
    <property type="match status" value="1"/>
</dbReference>
<dbReference type="InterPro" id="IPR016181">
    <property type="entry name" value="Acyl_CoA_acyltransferase"/>
</dbReference>
<feature type="domain" description="N-acetyltransferase" evidence="3">
    <location>
        <begin position="1"/>
        <end position="154"/>
    </location>
</feature>
<accession>A0A0D1BV10</accession>
<dbReference type="Proteomes" id="UP000032250">
    <property type="component" value="Unassembled WGS sequence"/>
</dbReference>
<keyword evidence="2" id="KW-0012">Acyltransferase</keyword>
<keyword evidence="1 4" id="KW-0808">Transferase</keyword>
<name>A0A0D1BV10_CLOBO</name>
<dbReference type="GO" id="GO:0008080">
    <property type="term" value="F:N-acetyltransferase activity"/>
    <property type="evidence" value="ECO:0007669"/>
    <property type="project" value="UniProtKB-ARBA"/>
</dbReference>
<organism evidence="4 5">
    <name type="scientific">Clostridium botulinum B2 450</name>
    <dbReference type="NCBI Taxonomy" id="1379739"/>
    <lineage>
        <taxon>Bacteria</taxon>
        <taxon>Bacillati</taxon>
        <taxon>Bacillota</taxon>
        <taxon>Clostridia</taxon>
        <taxon>Eubacteriales</taxon>
        <taxon>Clostridiaceae</taxon>
        <taxon>Clostridium</taxon>
    </lineage>
</organism>
<protein>
    <submittedName>
        <fullName evidence="4">GNAT family acetyltransferase</fullName>
    </submittedName>
</protein>
<dbReference type="SUPFAM" id="SSF55729">
    <property type="entry name" value="Acyl-CoA N-acyltransferases (Nat)"/>
    <property type="match status" value="1"/>
</dbReference>
<dbReference type="PANTHER" id="PTHR10545:SF29">
    <property type="entry name" value="GH14572P-RELATED"/>
    <property type="match status" value="1"/>
</dbReference>
<evidence type="ECO:0000256" key="2">
    <source>
        <dbReference type="ARBA" id="ARBA00023315"/>
    </source>
</evidence>
<dbReference type="InterPro" id="IPR051016">
    <property type="entry name" value="Diverse_Substrate_AcTransf"/>
</dbReference>
<dbReference type="PANTHER" id="PTHR10545">
    <property type="entry name" value="DIAMINE N-ACETYLTRANSFERASE"/>
    <property type="match status" value="1"/>
</dbReference>
<reference evidence="4 5" key="1">
    <citation type="submission" date="2014-06" db="EMBL/GenBank/DDBJ databases">
        <title>Genome characterization of distinct group I Clostridium botulinum lineages.</title>
        <authorList>
            <person name="Giordani F."/>
            <person name="Anselmo A."/>
            <person name="Fillo S."/>
            <person name="Palozzi A.M."/>
            <person name="Fortunato A."/>
            <person name="Gentile B."/>
            <person name="Ciammaruconi A."/>
            <person name="Anniballi F."/>
            <person name="De Medici D."/>
            <person name="Lista F."/>
        </authorList>
    </citation>
    <scope>NUCLEOTIDE SEQUENCE [LARGE SCALE GENOMIC DNA]</scope>
    <source>
        <strain evidence="4 5">B2 450</strain>
    </source>
</reference>